<gene>
    <name evidence="2" type="ORF">PXEA_LOCUS27658</name>
</gene>
<dbReference type="AlphaFoldDB" id="A0A3S5ADK7"/>
<protein>
    <submittedName>
        <fullName evidence="2">Uncharacterized protein</fullName>
    </submittedName>
</protein>
<comment type="caution">
    <text evidence="2">The sequence shown here is derived from an EMBL/GenBank/DDBJ whole genome shotgun (WGS) entry which is preliminary data.</text>
</comment>
<organism evidence="2 3">
    <name type="scientific">Protopolystoma xenopodis</name>
    <dbReference type="NCBI Taxonomy" id="117903"/>
    <lineage>
        <taxon>Eukaryota</taxon>
        <taxon>Metazoa</taxon>
        <taxon>Spiralia</taxon>
        <taxon>Lophotrochozoa</taxon>
        <taxon>Platyhelminthes</taxon>
        <taxon>Monogenea</taxon>
        <taxon>Polyopisthocotylea</taxon>
        <taxon>Polystomatidea</taxon>
        <taxon>Polystomatidae</taxon>
        <taxon>Protopolystoma</taxon>
    </lineage>
</organism>
<dbReference type="EMBL" id="CAAALY010247217">
    <property type="protein sequence ID" value="VEL34218.1"/>
    <property type="molecule type" value="Genomic_DNA"/>
</dbReference>
<accession>A0A3S5ADK7</accession>
<keyword evidence="3" id="KW-1185">Reference proteome</keyword>
<sequence length="62" mass="6641">MTQFHSSSAFGQISKPKQTRNEAAPGGFARLLQDRSARALSISFMPACLRCSSPMQLPVASA</sequence>
<evidence type="ECO:0000313" key="3">
    <source>
        <dbReference type="Proteomes" id="UP000784294"/>
    </source>
</evidence>
<evidence type="ECO:0000256" key="1">
    <source>
        <dbReference type="SAM" id="MobiDB-lite"/>
    </source>
</evidence>
<proteinExistence type="predicted"/>
<feature type="region of interest" description="Disordered" evidence="1">
    <location>
        <begin position="1"/>
        <end position="27"/>
    </location>
</feature>
<dbReference type="Proteomes" id="UP000784294">
    <property type="component" value="Unassembled WGS sequence"/>
</dbReference>
<feature type="compositionally biased region" description="Polar residues" evidence="1">
    <location>
        <begin position="1"/>
        <end position="11"/>
    </location>
</feature>
<reference evidence="2" key="1">
    <citation type="submission" date="2018-11" db="EMBL/GenBank/DDBJ databases">
        <authorList>
            <consortium name="Pathogen Informatics"/>
        </authorList>
    </citation>
    <scope>NUCLEOTIDE SEQUENCE</scope>
</reference>
<feature type="non-terminal residue" evidence="2">
    <location>
        <position position="62"/>
    </location>
</feature>
<name>A0A3S5ADK7_9PLAT</name>
<evidence type="ECO:0000313" key="2">
    <source>
        <dbReference type="EMBL" id="VEL34218.1"/>
    </source>
</evidence>